<evidence type="ECO:0000313" key="2">
    <source>
        <dbReference type="Proteomes" id="UP001482620"/>
    </source>
</evidence>
<dbReference type="Proteomes" id="UP001482620">
    <property type="component" value="Unassembled WGS sequence"/>
</dbReference>
<reference evidence="1 2" key="1">
    <citation type="submission" date="2021-06" db="EMBL/GenBank/DDBJ databases">
        <authorList>
            <person name="Palmer J.M."/>
        </authorList>
    </citation>
    <scope>NUCLEOTIDE SEQUENCE [LARGE SCALE GENOMIC DNA]</scope>
    <source>
        <strain evidence="2">if_2019</strain>
        <tissue evidence="1">Muscle</tissue>
    </source>
</reference>
<evidence type="ECO:0000313" key="1">
    <source>
        <dbReference type="EMBL" id="MEQ2223656.1"/>
    </source>
</evidence>
<proteinExistence type="predicted"/>
<sequence>MYSPSYSRLENWLGVRLLSCETTKGATTAINLLLFFNIENTPGSVLLCASVSCMLSMRDCCKVNNNPSDCTLTLHSRIQGIKDFFCHTISHLHVKARNTDSGPR</sequence>
<accession>A0ABV0SUZ8</accession>
<dbReference type="EMBL" id="JAHRIQ010010407">
    <property type="protein sequence ID" value="MEQ2223656.1"/>
    <property type="molecule type" value="Genomic_DNA"/>
</dbReference>
<organism evidence="1 2">
    <name type="scientific">Ilyodon furcidens</name>
    <name type="common">goldbreast splitfin</name>
    <dbReference type="NCBI Taxonomy" id="33524"/>
    <lineage>
        <taxon>Eukaryota</taxon>
        <taxon>Metazoa</taxon>
        <taxon>Chordata</taxon>
        <taxon>Craniata</taxon>
        <taxon>Vertebrata</taxon>
        <taxon>Euteleostomi</taxon>
        <taxon>Actinopterygii</taxon>
        <taxon>Neopterygii</taxon>
        <taxon>Teleostei</taxon>
        <taxon>Neoteleostei</taxon>
        <taxon>Acanthomorphata</taxon>
        <taxon>Ovalentaria</taxon>
        <taxon>Atherinomorphae</taxon>
        <taxon>Cyprinodontiformes</taxon>
        <taxon>Goodeidae</taxon>
        <taxon>Ilyodon</taxon>
    </lineage>
</organism>
<comment type="caution">
    <text evidence="1">The sequence shown here is derived from an EMBL/GenBank/DDBJ whole genome shotgun (WGS) entry which is preliminary data.</text>
</comment>
<protein>
    <submittedName>
        <fullName evidence="1">Uncharacterized protein</fullName>
    </submittedName>
</protein>
<keyword evidence="2" id="KW-1185">Reference proteome</keyword>
<gene>
    <name evidence="1" type="ORF">ILYODFUR_038882</name>
</gene>
<name>A0ABV0SUZ8_9TELE</name>